<comment type="caution">
    <text evidence="6">The sequence shown here is derived from an EMBL/GenBank/DDBJ whole genome shotgun (WGS) entry which is preliminary data.</text>
</comment>
<evidence type="ECO:0000256" key="1">
    <source>
        <dbReference type="ARBA" id="ARBA00022723"/>
    </source>
</evidence>
<dbReference type="InterPro" id="IPR013320">
    <property type="entry name" value="ConA-like_dom_sf"/>
</dbReference>
<evidence type="ECO:0000259" key="5">
    <source>
        <dbReference type="PROSITE" id="PS51828"/>
    </source>
</evidence>
<evidence type="ECO:0000256" key="3">
    <source>
        <dbReference type="PROSITE-ProRule" id="PRU01172"/>
    </source>
</evidence>
<evidence type="ECO:0000256" key="4">
    <source>
        <dbReference type="SAM" id="MobiDB-lite"/>
    </source>
</evidence>
<dbReference type="AlphaFoldDB" id="A0A6A4SL26"/>
<dbReference type="PRINTS" id="PR00895">
    <property type="entry name" value="PENTAXIN"/>
</dbReference>
<feature type="domain" description="Pentraxin (PTX)" evidence="5">
    <location>
        <begin position="49"/>
        <end position="250"/>
    </location>
</feature>
<dbReference type="SUPFAM" id="SSF49899">
    <property type="entry name" value="Concanavalin A-like lectins/glucanases"/>
    <property type="match status" value="1"/>
</dbReference>
<reference evidence="6 7" key="1">
    <citation type="submission" date="2019-06" db="EMBL/GenBank/DDBJ databases">
        <title>Draft genomes of female and male turbot (Scophthalmus maximus).</title>
        <authorList>
            <person name="Xu H."/>
            <person name="Xu X.-W."/>
            <person name="Shao C."/>
            <person name="Chen S."/>
        </authorList>
    </citation>
    <scope>NUCLEOTIDE SEQUENCE [LARGE SCALE GENOMIC DNA]</scope>
    <source>
        <strain evidence="6">Ysfricsl-2016a</strain>
        <tissue evidence="6">Blood</tissue>
    </source>
</reference>
<name>A0A6A4SL26_SCOMX</name>
<dbReference type="PROSITE" id="PS51828">
    <property type="entry name" value="PTX_2"/>
    <property type="match status" value="1"/>
</dbReference>
<feature type="compositionally biased region" description="Basic residues" evidence="4">
    <location>
        <begin position="246"/>
        <end position="270"/>
    </location>
</feature>
<sequence length="270" mass="30276">MSSIIYVTHSLTVNGQTYRTGSVLPLKTQRQGEHLFGEIIHVIPQGGVTVKTLVSPTETSNSYVEMVPVKPRTLRAFTLCMRVASKLKGEREVNLFAYRTRDSDELKVRRELDGRLSFYLSGVPVLFEVPQLGALETHLCITCDSKSGAATLFMDGSKSMTKIYKKGHALHSGGRVVIRQDPDSNLGKFDAKQSFVGEMHDVNMWDSVLSASTIRDMYSGDRGPRGNVFRLIHSRAQSQRAGGRPPPRRPHHRPPHPPPHRPPRRPRHRP</sequence>
<dbReference type="EMBL" id="VEVO01000013">
    <property type="protein sequence ID" value="KAF0033299.1"/>
    <property type="molecule type" value="Genomic_DNA"/>
</dbReference>
<dbReference type="PANTHER" id="PTHR45869:SF2">
    <property type="entry name" value="C-REACTIVE PROTEIN-RELATED"/>
    <property type="match status" value="1"/>
</dbReference>
<dbReference type="Proteomes" id="UP000438429">
    <property type="component" value="Unassembled WGS sequence"/>
</dbReference>
<keyword evidence="2" id="KW-0106">Calcium</keyword>
<feature type="region of interest" description="Disordered" evidence="4">
    <location>
        <begin position="235"/>
        <end position="270"/>
    </location>
</feature>
<protein>
    <recommendedName>
        <fullName evidence="5">Pentraxin (PTX) domain-containing protein</fullName>
    </recommendedName>
</protein>
<evidence type="ECO:0000256" key="2">
    <source>
        <dbReference type="ARBA" id="ARBA00022837"/>
    </source>
</evidence>
<comment type="caution">
    <text evidence="3">Lacks conserved residue(s) required for the propagation of feature annotation.</text>
</comment>
<keyword evidence="1" id="KW-0479">Metal-binding</keyword>
<dbReference type="Pfam" id="PF00354">
    <property type="entry name" value="Pentaxin"/>
    <property type="match status" value="1"/>
</dbReference>
<accession>A0A6A4SL26</accession>
<organism evidence="6 7">
    <name type="scientific">Scophthalmus maximus</name>
    <name type="common">Turbot</name>
    <name type="synonym">Psetta maxima</name>
    <dbReference type="NCBI Taxonomy" id="52904"/>
    <lineage>
        <taxon>Eukaryota</taxon>
        <taxon>Metazoa</taxon>
        <taxon>Chordata</taxon>
        <taxon>Craniata</taxon>
        <taxon>Vertebrata</taxon>
        <taxon>Euteleostomi</taxon>
        <taxon>Actinopterygii</taxon>
        <taxon>Neopterygii</taxon>
        <taxon>Teleostei</taxon>
        <taxon>Neoteleostei</taxon>
        <taxon>Acanthomorphata</taxon>
        <taxon>Carangaria</taxon>
        <taxon>Pleuronectiformes</taxon>
        <taxon>Pleuronectoidei</taxon>
        <taxon>Scophthalmidae</taxon>
        <taxon>Scophthalmus</taxon>
    </lineage>
</organism>
<dbReference type="InterPro" id="IPR001759">
    <property type="entry name" value="PTX_dom"/>
</dbReference>
<dbReference type="InterPro" id="IPR051005">
    <property type="entry name" value="Pentraxin_domain"/>
</dbReference>
<evidence type="ECO:0000313" key="7">
    <source>
        <dbReference type="Proteomes" id="UP000438429"/>
    </source>
</evidence>
<dbReference type="GO" id="GO:0046872">
    <property type="term" value="F:metal ion binding"/>
    <property type="evidence" value="ECO:0007669"/>
    <property type="project" value="UniProtKB-KW"/>
</dbReference>
<dbReference type="PANTHER" id="PTHR45869">
    <property type="entry name" value="C-REACTIVE PROTEIN-RELATED"/>
    <property type="match status" value="1"/>
</dbReference>
<dbReference type="SMART" id="SM00159">
    <property type="entry name" value="PTX"/>
    <property type="match status" value="1"/>
</dbReference>
<evidence type="ECO:0000313" key="6">
    <source>
        <dbReference type="EMBL" id="KAF0033299.1"/>
    </source>
</evidence>
<dbReference type="Gene3D" id="2.60.120.200">
    <property type="match status" value="1"/>
</dbReference>
<gene>
    <name evidence="6" type="ORF">F2P81_015589</name>
</gene>
<proteinExistence type="predicted"/>